<dbReference type="PROSITE" id="PS51411">
    <property type="entry name" value="PSP1_C"/>
    <property type="match status" value="1"/>
</dbReference>
<comment type="caution">
    <text evidence="3">The sequence shown here is derived from an EMBL/GenBank/DDBJ whole genome shotgun (WGS) entry which is preliminary data.</text>
</comment>
<name>A0A644TST8_9ZZZZ</name>
<accession>A0A644TST8</accession>
<evidence type="ECO:0000259" key="2">
    <source>
        <dbReference type="PROSITE" id="PS51411"/>
    </source>
</evidence>
<dbReference type="NCBIfam" id="NF041131">
    <property type="entry name" value="RicT_YaaT_fam"/>
    <property type="match status" value="1"/>
</dbReference>
<reference evidence="3" key="1">
    <citation type="submission" date="2019-08" db="EMBL/GenBank/DDBJ databases">
        <authorList>
            <person name="Kucharzyk K."/>
            <person name="Murdoch R.W."/>
            <person name="Higgins S."/>
            <person name="Loffler F."/>
        </authorList>
    </citation>
    <scope>NUCLEOTIDE SEQUENCE</scope>
</reference>
<organism evidence="3">
    <name type="scientific">bioreactor metagenome</name>
    <dbReference type="NCBI Taxonomy" id="1076179"/>
    <lineage>
        <taxon>unclassified sequences</taxon>
        <taxon>metagenomes</taxon>
        <taxon>ecological metagenomes</taxon>
    </lineage>
</organism>
<gene>
    <name evidence="3" type="ORF">SDC9_15711</name>
</gene>
<evidence type="ECO:0000256" key="1">
    <source>
        <dbReference type="SAM" id="MobiDB-lite"/>
    </source>
</evidence>
<dbReference type="PANTHER" id="PTHR43830">
    <property type="entry name" value="PROTEIN PSP1"/>
    <property type="match status" value="1"/>
</dbReference>
<dbReference type="PANTHER" id="PTHR43830:SF3">
    <property type="entry name" value="PROTEIN PSP1"/>
    <property type="match status" value="1"/>
</dbReference>
<protein>
    <recommendedName>
        <fullName evidence="2">PSP1 C-terminal domain-containing protein</fullName>
    </recommendedName>
</protein>
<feature type="region of interest" description="Disordered" evidence="1">
    <location>
        <begin position="1"/>
        <end position="22"/>
    </location>
</feature>
<feature type="domain" description="PSP1 C-terminal" evidence="2">
    <location>
        <begin position="192"/>
        <end position="277"/>
    </location>
</feature>
<dbReference type="Pfam" id="PF04468">
    <property type="entry name" value="PSP1"/>
    <property type="match status" value="1"/>
</dbReference>
<dbReference type="AlphaFoldDB" id="A0A644TST8"/>
<dbReference type="GO" id="GO:0005737">
    <property type="term" value="C:cytoplasm"/>
    <property type="evidence" value="ECO:0007669"/>
    <property type="project" value="TreeGrafter"/>
</dbReference>
<proteinExistence type="predicted"/>
<evidence type="ECO:0000313" key="3">
    <source>
        <dbReference type="EMBL" id="MPL69960.1"/>
    </source>
</evidence>
<sequence length="425" mass="49236">MNIEEIENNEAENTDDNEQNDIISEEEIKEYIDSSKDSVGCKKTENFKADEEKEIVFGEQLTHPYYDEDPDVGRNKFTPSIMLTRGCINVPQSYVPVNKLELDRNSKLSIHDWMSNIKPPFVENNFDCVEVRFKNSKKDFFRLPEGLEITEGDVVAVEGYPGHDIGIVTLIGELCRVQMKRKKVNPEADTIKKLYRRAKAADIEKWVQAIEREDKTLFKTREIINNLNIDMKINDVEYQGDNTKAIFYYTADDRVDFRQLIRLLADEFRVRIEMKQIGARQEASRLGGIGTCGRELCCSCWLNTFNSVSTQVARVQQIFSNPQKLAGQCGKLKCCLNFEYDVYLDELKSFPEIGVPIFTKKGKANYIKTNVFRRVMWYVYEGTSDFIMLSVDDVKKLINMNRKRQQIDNLEAFQIKVEPKPNPNI</sequence>
<dbReference type="InterPro" id="IPR007557">
    <property type="entry name" value="PSP1_C"/>
</dbReference>
<dbReference type="EMBL" id="VSSQ01000050">
    <property type="protein sequence ID" value="MPL69960.1"/>
    <property type="molecule type" value="Genomic_DNA"/>
</dbReference>
<dbReference type="InterPro" id="IPR047767">
    <property type="entry name" value="PSP1-like"/>
</dbReference>